<accession>A0A212K5N5</accession>
<dbReference type="PANTHER" id="PTHR43694">
    <property type="entry name" value="RIBONUCLEASE J"/>
    <property type="match status" value="1"/>
</dbReference>
<dbReference type="PANTHER" id="PTHR43694:SF1">
    <property type="entry name" value="RIBONUCLEASE J"/>
    <property type="match status" value="1"/>
</dbReference>
<dbReference type="SUPFAM" id="SSF56281">
    <property type="entry name" value="Metallo-hydrolase/oxidoreductase"/>
    <property type="match status" value="1"/>
</dbReference>
<protein>
    <submittedName>
        <fullName evidence="2">Beta-lactamase domain protein</fullName>
    </submittedName>
</protein>
<dbReference type="SMART" id="SM00849">
    <property type="entry name" value="Lactamase_B"/>
    <property type="match status" value="1"/>
</dbReference>
<feature type="domain" description="Metallo-beta-lactamase" evidence="1">
    <location>
        <begin position="16"/>
        <end position="189"/>
    </location>
</feature>
<gene>
    <name evidence="2" type="ORF">KM92DES2_12268</name>
</gene>
<proteinExistence type="predicted"/>
<dbReference type="Pfam" id="PF07521">
    <property type="entry name" value="RMMBL"/>
    <property type="match status" value="1"/>
</dbReference>
<evidence type="ECO:0000313" key="2">
    <source>
        <dbReference type="EMBL" id="SBW06976.1"/>
    </source>
</evidence>
<name>A0A212K5N5_9BACT</name>
<dbReference type="CDD" id="cd07732">
    <property type="entry name" value="metallo-hydrolase-like_MBL-fold"/>
    <property type="match status" value="1"/>
</dbReference>
<reference evidence="2" key="1">
    <citation type="submission" date="2016-04" db="EMBL/GenBank/DDBJ databases">
        <authorList>
            <person name="Evans L.H."/>
            <person name="Alamgir A."/>
            <person name="Owens N."/>
            <person name="Weber N.D."/>
            <person name="Virtaneva K."/>
            <person name="Barbian K."/>
            <person name="Babar A."/>
            <person name="Rosenke K."/>
        </authorList>
    </citation>
    <scope>NUCLEOTIDE SEQUENCE</scope>
    <source>
        <strain evidence="2">92-2</strain>
    </source>
</reference>
<dbReference type="AlphaFoldDB" id="A0A212K5N5"/>
<dbReference type="RefSeq" id="WP_256267707.1">
    <property type="nucleotide sequence ID" value="NZ_CALJDM010000007.1"/>
</dbReference>
<sequence length="414" mass="45837">MSDVRITIHRAASEIGGNCIEITNGDGARLILDAGRPLDVPEGLEPQLPASLDLSKPVEGVLLSHPHQDHYGLLQQLPTSWPVFSGKAAAKLIKLTSEIIHEPITRSISPWLSGSPFQAGPFRITPMLTDHSAFDAYMIQVEIAGKKILYSGDFRAHGRKKVLVERMMSLPPKKLDALIMEGTNLGSDKPCISESALEEQFVDLFQKTTGRVFVAWSAQNLDRTVSLYRACKKTGRTLVVDLYTAEVLEMLGEHAKIPQPGWPNLKVVITSRLSEFYRRKGREDVTKRMVKYGMSAQRLVETPGQWIVMTRHSLLGDYERKGVIPDANDAWVWSMWGGYLEKAPGQGVKAWFDGFGTPSTHLHTSGHASTADLKEFAQKMNAKVLLPVHGTAWIPGMDGFPNIAKLDDGQEFSI</sequence>
<evidence type="ECO:0000259" key="1">
    <source>
        <dbReference type="SMART" id="SM00849"/>
    </source>
</evidence>
<dbReference type="InterPro" id="IPR036866">
    <property type="entry name" value="RibonucZ/Hydroxyglut_hydro"/>
</dbReference>
<organism evidence="2">
    <name type="scientific">uncultured Desulfovibrio sp</name>
    <dbReference type="NCBI Taxonomy" id="167968"/>
    <lineage>
        <taxon>Bacteria</taxon>
        <taxon>Pseudomonadati</taxon>
        <taxon>Thermodesulfobacteriota</taxon>
        <taxon>Desulfovibrionia</taxon>
        <taxon>Desulfovibrionales</taxon>
        <taxon>Desulfovibrionaceae</taxon>
        <taxon>Desulfovibrio</taxon>
        <taxon>environmental samples</taxon>
    </lineage>
</organism>
<dbReference type="InterPro" id="IPR001279">
    <property type="entry name" value="Metallo-B-lactamas"/>
</dbReference>
<dbReference type="InterPro" id="IPR011108">
    <property type="entry name" value="RMMBL"/>
</dbReference>
<dbReference type="Gene3D" id="3.60.15.10">
    <property type="entry name" value="Ribonuclease Z/Hydroxyacylglutathione hydrolase-like"/>
    <property type="match status" value="1"/>
</dbReference>
<dbReference type="Pfam" id="PF00753">
    <property type="entry name" value="Lactamase_B"/>
    <property type="match status" value="1"/>
</dbReference>
<dbReference type="EMBL" id="FLUP01000001">
    <property type="protein sequence ID" value="SBW06976.1"/>
    <property type="molecule type" value="Genomic_DNA"/>
</dbReference>